<sequence>MAAYGVIACIVFAELVGLDFVCYAVVIHRHVFRNVVQESHLLDPSFSITEPTKQLFGARTPASKQIVLLKGVELLIQAIVSLASMAMERACLLRERSPQPPRFDQWPDLFGA</sequence>
<accession>A0A6A7BL10</accession>
<evidence type="ECO:0000313" key="1">
    <source>
        <dbReference type="EMBL" id="KAF2855129.1"/>
    </source>
</evidence>
<gene>
    <name evidence="1" type="ORF">T440DRAFT_204541</name>
</gene>
<proteinExistence type="predicted"/>
<dbReference type="Proteomes" id="UP000799423">
    <property type="component" value="Unassembled WGS sequence"/>
</dbReference>
<protein>
    <submittedName>
        <fullName evidence="1">Uncharacterized protein</fullName>
    </submittedName>
</protein>
<keyword evidence="2" id="KW-1185">Reference proteome</keyword>
<evidence type="ECO:0000313" key="2">
    <source>
        <dbReference type="Proteomes" id="UP000799423"/>
    </source>
</evidence>
<dbReference type="AlphaFoldDB" id="A0A6A7BL10"/>
<dbReference type="EMBL" id="MU006291">
    <property type="protein sequence ID" value="KAF2855129.1"/>
    <property type="molecule type" value="Genomic_DNA"/>
</dbReference>
<name>A0A6A7BL10_9PLEO</name>
<organism evidence="1 2">
    <name type="scientific">Plenodomus tracheiphilus IPT5</name>
    <dbReference type="NCBI Taxonomy" id="1408161"/>
    <lineage>
        <taxon>Eukaryota</taxon>
        <taxon>Fungi</taxon>
        <taxon>Dikarya</taxon>
        <taxon>Ascomycota</taxon>
        <taxon>Pezizomycotina</taxon>
        <taxon>Dothideomycetes</taxon>
        <taxon>Pleosporomycetidae</taxon>
        <taxon>Pleosporales</taxon>
        <taxon>Pleosporineae</taxon>
        <taxon>Leptosphaeriaceae</taxon>
        <taxon>Plenodomus</taxon>
    </lineage>
</organism>
<reference evidence="1" key="1">
    <citation type="submission" date="2020-01" db="EMBL/GenBank/DDBJ databases">
        <authorList>
            <consortium name="DOE Joint Genome Institute"/>
            <person name="Haridas S."/>
            <person name="Albert R."/>
            <person name="Binder M."/>
            <person name="Bloem J."/>
            <person name="Labutti K."/>
            <person name="Salamov A."/>
            <person name="Andreopoulos B."/>
            <person name="Baker S.E."/>
            <person name="Barry K."/>
            <person name="Bills G."/>
            <person name="Bluhm B.H."/>
            <person name="Cannon C."/>
            <person name="Castanera R."/>
            <person name="Culley D.E."/>
            <person name="Daum C."/>
            <person name="Ezra D."/>
            <person name="Gonzalez J.B."/>
            <person name="Henrissat B."/>
            <person name="Kuo A."/>
            <person name="Liang C."/>
            <person name="Lipzen A."/>
            <person name="Lutzoni F."/>
            <person name="Magnuson J."/>
            <person name="Mondo S."/>
            <person name="Nolan M."/>
            <person name="Ohm R."/>
            <person name="Pangilinan J."/>
            <person name="Park H.-J."/>
            <person name="Ramirez L."/>
            <person name="Alfaro M."/>
            <person name="Sun H."/>
            <person name="Tritt A."/>
            <person name="Yoshinaga Y."/>
            <person name="Zwiers L.-H."/>
            <person name="Turgeon B.G."/>
            <person name="Goodwin S.B."/>
            <person name="Spatafora J.W."/>
            <person name="Crous P.W."/>
            <person name="Grigoriev I.V."/>
        </authorList>
    </citation>
    <scope>NUCLEOTIDE SEQUENCE</scope>
    <source>
        <strain evidence="1">IPT5</strain>
    </source>
</reference>